<dbReference type="Pfam" id="PF07749">
    <property type="entry name" value="ERp29"/>
    <property type="match status" value="1"/>
</dbReference>
<evidence type="ECO:0008006" key="5">
    <source>
        <dbReference type="Google" id="ProtNLM"/>
    </source>
</evidence>
<organism evidence="3 4">
    <name type="scientific">Rhododendron griersonianum</name>
    <dbReference type="NCBI Taxonomy" id="479676"/>
    <lineage>
        <taxon>Eukaryota</taxon>
        <taxon>Viridiplantae</taxon>
        <taxon>Streptophyta</taxon>
        <taxon>Embryophyta</taxon>
        <taxon>Tracheophyta</taxon>
        <taxon>Spermatophyta</taxon>
        <taxon>Magnoliopsida</taxon>
        <taxon>eudicotyledons</taxon>
        <taxon>Gunneridae</taxon>
        <taxon>Pentapetalae</taxon>
        <taxon>asterids</taxon>
        <taxon>Ericales</taxon>
        <taxon>Ericaceae</taxon>
        <taxon>Ericoideae</taxon>
        <taxon>Rhodoreae</taxon>
        <taxon>Rhododendron</taxon>
    </lineage>
</organism>
<dbReference type="Proteomes" id="UP000823749">
    <property type="component" value="Chromosome 10"/>
</dbReference>
<dbReference type="InterPro" id="IPR038765">
    <property type="entry name" value="Papain-like_cys_pep_sf"/>
</dbReference>
<dbReference type="InterPro" id="IPR036356">
    <property type="entry name" value="ERp29_C_sf"/>
</dbReference>
<feature type="domain" description="Endoplasmic reticulum resident protein 29 C-terminal" evidence="2">
    <location>
        <begin position="329"/>
        <end position="423"/>
    </location>
</feature>
<dbReference type="SUPFAM" id="SSF47933">
    <property type="entry name" value="ERP29 C domain-like"/>
    <property type="match status" value="1"/>
</dbReference>
<dbReference type="GO" id="GO:0008234">
    <property type="term" value="F:cysteine-type peptidase activity"/>
    <property type="evidence" value="ECO:0007669"/>
    <property type="project" value="InterPro"/>
</dbReference>
<protein>
    <recommendedName>
        <fullName evidence="5">Peptidase C1A papain C-terminal domain-containing protein</fullName>
    </recommendedName>
</protein>
<dbReference type="EMBL" id="JACTNZ010000010">
    <property type="protein sequence ID" value="KAG5527200.1"/>
    <property type="molecule type" value="Genomic_DNA"/>
</dbReference>
<evidence type="ECO:0000259" key="2">
    <source>
        <dbReference type="Pfam" id="PF07749"/>
    </source>
</evidence>
<dbReference type="GO" id="GO:0006508">
    <property type="term" value="P:proteolysis"/>
    <property type="evidence" value="ECO:0007669"/>
    <property type="project" value="InterPro"/>
</dbReference>
<dbReference type="Gene3D" id="1.20.1150.12">
    <property type="entry name" value="Endoplasmic reticulum resident protein 29, C-terminal domain"/>
    <property type="match status" value="1"/>
</dbReference>
<comment type="caution">
    <text evidence="3">The sequence shown here is derived from an EMBL/GenBank/DDBJ whole genome shotgun (WGS) entry which is preliminary data.</text>
</comment>
<dbReference type="SUPFAM" id="SSF54001">
    <property type="entry name" value="Cysteine proteinases"/>
    <property type="match status" value="1"/>
</dbReference>
<gene>
    <name evidence="3" type="ORF">RHGRI_028188</name>
</gene>
<dbReference type="Pfam" id="PF00112">
    <property type="entry name" value="Peptidase_C1"/>
    <property type="match status" value="1"/>
</dbReference>
<dbReference type="InterPro" id="IPR000668">
    <property type="entry name" value="Peptidase_C1A_C"/>
</dbReference>
<accession>A0AAV6IGZ1</accession>
<dbReference type="InterPro" id="IPR011679">
    <property type="entry name" value="ERp29_C"/>
</dbReference>
<dbReference type="GO" id="GO:0005783">
    <property type="term" value="C:endoplasmic reticulum"/>
    <property type="evidence" value="ECO:0007669"/>
    <property type="project" value="InterPro"/>
</dbReference>
<feature type="domain" description="Peptidase C1A papain C-terminal" evidence="1">
    <location>
        <begin position="155"/>
        <end position="304"/>
    </location>
</feature>
<proteinExistence type="predicted"/>
<dbReference type="Gene3D" id="3.90.70.10">
    <property type="entry name" value="Cysteine proteinases"/>
    <property type="match status" value="1"/>
</dbReference>
<reference evidence="3" key="1">
    <citation type="submission" date="2020-08" db="EMBL/GenBank/DDBJ databases">
        <title>Plant Genome Project.</title>
        <authorList>
            <person name="Zhang R.-G."/>
        </authorList>
    </citation>
    <scope>NUCLEOTIDE SEQUENCE</scope>
    <source>
        <strain evidence="3">WSP0</strain>
        <tissue evidence="3">Leaf</tissue>
    </source>
</reference>
<sequence>MTGFSAAAAGFGVFMFRRRSGTESRLWLEAKVGRKEMLEKEKMEFSLVIYASAESFPITPLEVVVREYDEERDKAGVEELERRCEIGQRGKPSMAPTSWETLSAGSCSGVASIQCMNFMLMHKEDWPIDTKPSIAELVNEMQKKLPDDCHVQEFEPNSRVPKDGGFRGFNPPAAFKYMQKFGVCLDRYHPYKGRMTKRKVPARSPRIRIGGYTVLKGNGRKAKIKPIIRKHPIVGEFSAYKNFSNHVDGIYRGYKDESEKKTKCGHSVLVFGYGGEGKDSYLDVQNTWKPEEWGKDGIGKISDNLFHRFSFLDAKSISLEQPGASDKAGIVEALDKLVKEFVTASSEEKKTVYNRMKEEVEKLKGSASRYGKIYLKAARRCMIKGADYATNKIQLLEHKLKKSTISAAKADYLTLKKNILSTFVP</sequence>
<evidence type="ECO:0000259" key="1">
    <source>
        <dbReference type="Pfam" id="PF00112"/>
    </source>
</evidence>
<dbReference type="CDD" id="cd00238">
    <property type="entry name" value="ERp29c"/>
    <property type="match status" value="1"/>
</dbReference>
<keyword evidence="4" id="KW-1185">Reference proteome</keyword>
<evidence type="ECO:0000313" key="4">
    <source>
        <dbReference type="Proteomes" id="UP000823749"/>
    </source>
</evidence>
<evidence type="ECO:0000313" key="3">
    <source>
        <dbReference type="EMBL" id="KAG5527200.1"/>
    </source>
</evidence>
<dbReference type="AlphaFoldDB" id="A0AAV6IGZ1"/>
<name>A0AAV6IGZ1_9ERIC</name>